<dbReference type="Pfam" id="PF01471">
    <property type="entry name" value="PG_binding_1"/>
    <property type="match status" value="1"/>
</dbReference>
<evidence type="ECO:0000256" key="1">
    <source>
        <dbReference type="SAM" id="SignalP"/>
    </source>
</evidence>
<dbReference type="InterPro" id="IPR036365">
    <property type="entry name" value="PGBD-like_sf"/>
</dbReference>
<dbReference type="Gene3D" id="1.10.101.10">
    <property type="entry name" value="PGBD-like superfamily/PGBD"/>
    <property type="match status" value="1"/>
</dbReference>
<keyword evidence="4" id="KW-1185">Reference proteome</keyword>
<accession>A0ABX6P2F1</accession>
<organism evidence="3 4">
    <name type="scientific">Ramlibacter terrae</name>
    <dbReference type="NCBI Taxonomy" id="2732511"/>
    <lineage>
        <taxon>Bacteria</taxon>
        <taxon>Pseudomonadati</taxon>
        <taxon>Pseudomonadota</taxon>
        <taxon>Betaproteobacteria</taxon>
        <taxon>Burkholderiales</taxon>
        <taxon>Comamonadaceae</taxon>
        <taxon>Ramlibacter</taxon>
    </lineage>
</organism>
<evidence type="ECO:0000259" key="2">
    <source>
        <dbReference type="Pfam" id="PF01471"/>
    </source>
</evidence>
<name>A0ABX6P2F1_9BURK</name>
<dbReference type="Proteomes" id="UP000500826">
    <property type="component" value="Chromosome"/>
</dbReference>
<evidence type="ECO:0000313" key="4">
    <source>
        <dbReference type="Proteomes" id="UP000500826"/>
    </source>
</evidence>
<reference evidence="3 4" key="1">
    <citation type="submission" date="2020-05" db="EMBL/GenBank/DDBJ databases">
        <title>Ramlibacter rhizophilus sp. nov., isolated from rhizosphere soil of national flower Mugunghwa from South Korea.</title>
        <authorList>
            <person name="Zheng-Fei Y."/>
            <person name="Huan T."/>
        </authorList>
    </citation>
    <scope>NUCLEOTIDE SEQUENCE [LARGE SCALE GENOMIC DNA]</scope>
    <source>
        <strain evidence="3 4">H242</strain>
    </source>
</reference>
<proteinExistence type="predicted"/>
<sequence length="147" mass="15675">MPHNKKSFLPATALLIPLLFAAPPVLLAQQATPAPAAAKQGGTYRQPLVAASIPVDPNEHMNELNADASMPVIGPGAKGPAVLRAQVLLDRAWFSPGEIDGAYGRNMRFATAAFQLARNLPQTGVVDAATGRRWRRWGRSRLSAPTC</sequence>
<feature type="chain" id="PRO_5047309541" evidence="1">
    <location>
        <begin position="22"/>
        <end position="147"/>
    </location>
</feature>
<evidence type="ECO:0000313" key="3">
    <source>
        <dbReference type="EMBL" id="QJW84299.1"/>
    </source>
</evidence>
<dbReference type="EMBL" id="CP053418">
    <property type="protein sequence ID" value="QJW84299.1"/>
    <property type="molecule type" value="Genomic_DNA"/>
</dbReference>
<protein>
    <submittedName>
        <fullName evidence="3">Peptidoglycan-binding protein</fullName>
    </submittedName>
</protein>
<dbReference type="InterPro" id="IPR002477">
    <property type="entry name" value="Peptidoglycan-bd-like"/>
</dbReference>
<dbReference type="SUPFAM" id="SSF47090">
    <property type="entry name" value="PGBD-like"/>
    <property type="match status" value="1"/>
</dbReference>
<keyword evidence="1" id="KW-0732">Signal</keyword>
<feature type="signal peptide" evidence="1">
    <location>
        <begin position="1"/>
        <end position="21"/>
    </location>
</feature>
<dbReference type="InterPro" id="IPR036366">
    <property type="entry name" value="PGBDSf"/>
</dbReference>
<gene>
    <name evidence="3" type="ORF">HK414_12195</name>
</gene>
<feature type="domain" description="Peptidoglycan binding-like" evidence="2">
    <location>
        <begin position="79"/>
        <end position="130"/>
    </location>
</feature>